<feature type="compositionally biased region" description="Basic and acidic residues" evidence="1">
    <location>
        <begin position="146"/>
        <end position="177"/>
    </location>
</feature>
<feature type="transmembrane region" description="Helical" evidence="2">
    <location>
        <begin position="344"/>
        <end position="369"/>
    </location>
</feature>
<evidence type="ECO:0000256" key="2">
    <source>
        <dbReference type="SAM" id="Phobius"/>
    </source>
</evidence>
<keyword evidence="2" id="KW-0812">Transmembrane</keyword>
<dbReference type="Proteomes" id="UP001232148">
    <property type="component" value="Unassembled WGS sequence"/>
</dbReference>
<organism evidence="3 4">
    <name type="scientific">Colletotrichum zoysiae</name>
    <dbReference type="NCBI Taxonomy" id="1216348"/>
    <lineage>
        <taxon>Eukaryota</taxon>
        <taxon>Fungi</taxon>
        <taxon>Dikarya</taxon>
        <taxon>Ascomycota</taxon>
        <taxon>Pezizomycotina</taxon>
        <taxon>Sordariomycetes</taxon>
        <taxon>Hypocreomycetidae</taxon>
        <taxon>Glomerellales</taxon>
        <taxon>Glomerellaceae</taxon>
        <taxon>Colletotrichum</taxon>
        <taxon>Colletotrichum graminicola species complex</taxon>
    </lineage>
</organism>
<reference evidence="3" key="1">
    <citation type="submission" date="2021-06" db="EMBL/GenBank/DDBJ databases">
        <title>Comparative genomics, transcriptomics and evolutionary studies reveal genomic signatures of adaptation to plant cell wall in hemibiotrophic fungi.</title>
        <authorList>
            <consortium name="DOE Joint Genome Institute"/>
            <person name="Baroncelli R."/>
            <person name="Diaz J.F."/>
            <person name="Benocci T."/>
            <person name="Peng M."/>
            <person name="Battaglia E."/>
            <person name="Haridas S."/>
            <person name="Andreopoulos W."/>
            <person name="Labutti K."/>
            <person name="Pangilinan J."/>
            <person name="Floch G.L."/>
            <person name="Makela M.R."/>
            <person name="Henrissat B."/>
            <person name="Grigoriev I.V."/>
            <person name="Crouch J.A."/>
            <person name="De Vries R.P."/>
            <person name="Sukno S.A."/>
            <person name="Thon M.R."/>
        </authorList>
    </citation>
    <scope>NUCLEOTIDE SEQUENCE</scope>
    <source>
        <strain evidence="3">MAFF235873</strain>
    </source>
</reference>
<comment type="caution">
    <text evidence="3">The sequence shown here is derived from an EMBL/GenBank/DDBJ whole genome shotgun (WGS) entry which is preliminary data.</text>
</comment>
<dbReference type="AlphaFoldDB" id="A0AAD9HMA1"/>
<protein>
    <submittedName>
        <fullName evidence="3">Uncharacterized protein</fullName>
    </submittedName>
</protein>
<feature type="transmembrane region" description="Helical" evidence="2">
    <location>
        <begin position="288"/>
        <end position="310"/>
    </location>
</feature>
<feature type="region of interest" description="Disordered" evidence="1">
    <location>
        <begin position="145"/>
        <end position="233"/>
    </location>
</feature>
<proteinExistence type="predicted"/>
<feature type="compositionally biased region" description="Low complexity" evidence="1">
    <location>
        <begin position="186"/>
        <end position="199"/>
    </location>
</feature>
<evidence type="ECO:0000313" key="3">
    <source>
        <dbReference type="EMBL" id="KAK2031630.1"/>
    </source>
</evidence>
<keyword evidence="2" id="KW-1133">Transmembrane helix</keyword>
<feature type="transmembrane region" description="Helical" evidence="2">
    <location>
        <begin position="243"/>
        <end position="267"/>
    </location>
</feature>
<accession>A0AAD9HMA1</accession>
<evidence type="ECO:0000313" key="4">
    <source>
        <dbReference type="Proteomes" id="UP001232148"/>
    </source>
</evidence>
<keyword evidence="4" id="KW-1185">Reference proteome</keyword>
<evidence type="ECO:0000256" key="1">
    <source>
        <dbReference type="SAM" id="MobiDB-lite"/>
    </source>
</evidence>
<dbReference type="EMBL" id="MU842838">
    <property type="protein sequence ID" value="KAK2031630.1"/>
    <property type="molecule type" value="Genomic_DNA"/>
</dbReference>
<gene>
    <name evidence="3" type="ORF">LX32DRAFT_650583</name>
</gene>
<keyword evidence="2" id="KW-0472">Membrane</keyword>
<feature type="transmembrane region" description="Helical" evidence="2">
    <location>
        <begin position="54"/>
        <end position="73"/>
    </location>
</feature>
<feature type="transmembrane region" description="Helical" evidence="2">
    <location>
        <begin position="93"/>
        <end position="111"/>
    </location>
</feature>
<name>A0AAD9HMA1_9PEZI</name>
<sequence length="399" mass="43271">MEECSSVDYLGSLVTLCNTDKYQSICINDRKGHVSCNVTLGGPFSIAGDLQHFFLPYGTVAWLSSVIAIWIWVCLVNDTAPLNPNRAIKHKAFVYIYGMICVFFLVMTAIFKVPQLKNRDLKIIAIGHVVAVVLIQSTVLSHMRKNTVDHKEPEKQEDMDKYTSNDISTKKTDKDNITPRPSVELARSTSSASTAVSASEKPGFLDKISSKNPGTQRGEKPSTLIEASTEAQRKEKTAVEGSWSLLLGTICLAPGHIAMFYGVVGVARQIFATRPSADTRQQREVRDAFVLFATITGIGIIIVSFVIAAAKGSAAAAQSPHDEDVTREAAENKSATGAETVREAVVSGAVVLSGFLSLWCQYFVLAAAARDTHGIVHLGQTSNLTLVYLILSKLLLFAC</sequence>